<dbReference type="NCBIfam" id="NF047368">
    <property type="entry name" value="collar_FlbB"/>
    <property type="match status" value="1"/>
</dbReference>
<organism evidence="3 4">
    <name type="scientific">Leptospira kirschneri str. H1</name>
    <dbReference type="NCBI Taxonomy" id="1049966"/>
    <lineage>
        <taxon>Bacteria</taxon>
        <taxon>Pseudomonadati</taxon>
        <taxon>Spirochaetota</taxon>
        <taxon>Spirochaetia</taxon>
        <taxon>Leptospirales</taxon>
        <taxon>Leptospiraceae</taxon>
        <taxon>Leptospira</taxon>
    </lineage>
</organism>
<keyword evidence="2" id="KW-0472">Membrane</keyword>
<sequence>MASLSDKARAIYLVLLILFLLAIGFFVFDYFQIINASEIFPFLRKEPALVNQDNESPTELQKLEFAKAQERFAEELDELEKRKTELISEKGKLEAEMEKLEEMRKGLIAKEKEMKSADSEKNSRQKLVKVLADKVGNMPPESAIGMLVNWPDGDIIDVFIQMDKDAEEDGRPTITTYLLTLFPADRRAMITNKWLSRSGGIKTPGIPDDAIESNP</sequence>
<dbReference type="AlphaFoldDB" id="A0A0E2B469"/>
<evidence type="ECO:0000313" key="4">
    <source>
        <dbReference type="Proteomes" id="UP000006253"/>
    </source>
</evidence>
<dbReference type="InterPro" id="IPR058225">
    <property type="entry name" value="FlbB-like"/>
</dbReference>
<comment type="caution">
    <text evidence="3">The sequence shown here is derived from an EMBL/GenBank/DDBJ whole genome shotgun (WGS) entry which is preliminary data.</text>
</comment>
<protein>
    <recommendedName>
        <fullName evidence="5">Flagellar protein FlbB</fullName>
    </recommendedName>
</protein>
<feature type="transmembrane region" description="Helical" evidence="2">
    <location>
        <begin position="12"/>
        <end position="31"/>
    </location>
</feature>
<keyword evidence="1" id="KW-0175">Coiled coil</keyword>
<feature type="coiled-coil region" evidence="1">
    <location>
        <begin position="62"/>
        <end position="120"/>
    </location>
</feature>
<evidence type="ECO:0000313" key="3">
    <source>
        <dbReference type="EMBL" id="EKO16066.1"/>
    </source>
</evidence>
<keyword evidence="2" id="KW-1133">Transmembrane helix</keyword>
<gene>
    <name evidence="3" type="ORF">LEP1GSC081_3579</name>
</gene>
<keyword evidence="2" id="KW-0812">Transmembrane</keyword>
<accession>A0A0E2B469</accession>
<reference evidence="3 4" key="1">
    <citation type="submission" date="2012-10" db="EMBL/GenBank/DDBJ databases">
        <authorList>
            <person name="Harkins D.M."/>
            <person name="Durkin A.S."/>
            <person name="Brinkac L.M."/>
            <person name="Selengut J.D."/>
            <person name="Sanka R."/>
            <person name="DePew J."/>
            <person name="Purushe J."/>
            <person name="Peacock S.J."/>
            <person name="Thaipadungpanit J."/>
            <person name="Wuthiekanun V.W."/>
            <person name="Day N.P."/>
            <person name="Vinetz J.M."/>
            <person name="Sutton G.G."/>
            <person name="Nelson W.C."/>
            <person name="Fouts D.E."/>
        </authorList>
    </citation>
    <scope>NUCLEOTIDE SEQUENCE [LARGE SCALE GENOMIC DNA]</scope>
    <source>
        <strain evidence="3 4">H1</strain>
    </source>
</reference>
<dbReference type="RefSeq" id="WP_004765170.1">
    <property type="nucleotide sequence ID" value="NZ_AHMY02000034.1"/>
</dbReference>
<proteinExistence type="predicted"/>
<dbReference type="Proteomes" id="UP000006253">
    <property type="component" value="Unassembled WGS sequence"/>
</dbReference>
<name>A0A0E2B469_9LEPT</name>
<evidence type="ECO:0000256" key="1">
    <source>
        <dbReference type="SAM" id="Coils"/>
    </source>
</evidence>
<evidence type="ECO:0000256" key="2">
    <source>
        <dbReference type="SAM" id="Phobius"/>
    </source>
</evidence>
<evidence type="ECO:0008006" key="5">
    <source>
        <dbReference type="Google" id="ProtNLM"/>
    </source>
</evidence>
<dbReference type="EMBL" id="AHMY02000034">
    <property type="protein sequence ID" value="EKO16066.1"/>
    <property type="molecule type" value="Genomic_DNA"/>
</dbReference>